<feature type="transmembrane region" description="Helical" evidence="1">
    <location>
        <begin position="69"/>
        <end position="88"/>
    </location>
</feature>
<gene>
    <name evidence="2" type="ORF">AAEO60_05110</name>
</gene>
<keyword evidence="3" id="KW-1185">Reference proteome</keyword>
<dbReference type="RefSeq" id="WP_341672562.1">
    <property type="nucleotide sequence ID" value="NZ_JBBYHV010000001.1"/>
</dbReference>
<feature type="transmembrane region" description="Helical" evidence="1">
    <location>
        <begin position="35"/>
        <end position="57"/>
    </location>
</feature>
<accession>A0ABU9IDQ7</accession>
<name>A0ABU9IDQ7_9SPHN</name>
<dbReference type="EMBL" id="JBBYHV010000001">
    <property type="protein sequence ID" value="MEL1250043.1"/>
    <property type="molecule type" value="Genomic_DNA"/>
</dbReference>
<comment type="caution">
    <text evidence="2">The sequence shown here is derived from an EMBL/GenBank/DDBJ whole genome shotgun (WGS) entry which is preliminary data.</text>
</comment>
<keyword evidence="1" id="KW-0472">Membrane</keyword>
<protein>
    <recommendedName>
        <fullName evidence="4">Glycerophosphoryl diester phosphodiesterase membrane domain-containing protein</fullName>
    </recommendedName>
</protein>
<reference evidence="2 3" key="1">
    <citation type="submission" date="2024-04" db="EMBL/GenBank/DDBJ databases">
        <title>Aurantiacibacter sp. DGU6 16S ribosomal RNA gene Genome sequencing and assembly.</title>
        <authorList>
            <person name="Park S."/>
        </authorList>
    </citation>
    <scope>NUCLEOTIDE SEQUENCE [LARGE SCALE GENOMIC DNA]</scope>
    <source>
        <strain evidence="2 3">DGU6</strain>
    </source>
</reference>
<feature type="transmembrane region" description="Helical" evidence="1">
    <location>
        <begin position="196"/>
        <end position="218"/>
    </location>
</feature>
<feature type="transmembrane region" description="Helical" evidence="1">
    <location>
        <begin position="108"/>
        <end position="132"/>
    </location>
</feature>
<dbReference type="Proteomes" id="UP001497045">
    <property type="component" value="Unassembled WGS sequence"/>
</dbReference>
<keyword evidence="1" id="KW-0812">Transmembrane</keyword>
<keyword evidence="1" id="KW-1133">Transmembrane helix</keyword>
<organism evidence="2 3">
    <name type="scientific">Aurantiacibacter gilvus</name>
    <dbReference type="NCBI Taxonomy" id="3139141"/>
    <lineage>
        <taxon>Bacteria</taxon>
        <taxon>Pseudomonadati</taxon>
        <taxon>Pseudomonadota</taxon>
        <taxon>Alphaproteobacteria</taxon>
        <taxon>Sphingomonadales</taxon>
        <taxon>Erythrobacteraceae</taxon>
        <taxon>Aurantiacibacter</taxon>
    </lineage>
</organism>
<sequence>MVNPDGGIEMQVTPPKELQVGRILEVTFDVVERNAVAAVIFIVGLVVVNSAIGYFGVDYSSFVQMIGKQFIAALIGIVAAFLLLVSMLRDAGFLRGAADEMFLPYVGLSILAGLGVIVGFFLIIFPGLYLMARWAPAPSILLSQRKGVIDSMKESWERTGGNEFSIILVVLILVVLQFGVGFAVTSTFDPSSIVGIVIAQLVATGTSVVSTAMGVALYKLLVVDRDGGVGKTFD</sequence>
<feature type="transmembrane region" description="Helical" evidence="1">
    <location>
        <begin position="164"/>
        <end position="184"/>
    </location>
</feature>
<evidence type="ECO:0000313" key="3">
    <source>
        <dbReference type="Proteomes" id="UP001497045"/>
    </source>
</evidence>
<proteinExistence type="predicted"/>
<evidence type="ECO:0008006" key="4">
    <source>
        <dbReference type="Google" id="ProtNLM"/>
    </source>
</evidence>
<evidence type="ECO:0000256" key="1">
    <source>
        <dbReference type="SAM" id="Phobius"/>
    </source>
</evidence>
<evidence type="ECO:0000313" key="2">
    <source>
        <dbReference type="EMBL" id="MEL1250043.1"/>
    </source>
</evidence>